<dbReference type="AlphaFoldDB" id="A0A380KQ65"/>
<proteinExistence type="predicted"/>
<dbReference type="EMBL" id="UHFP01000002">
    <property type="protein sequence ID" value="SUN72139.1"/>
    <property type="molecule type" value="Genomic_DNA"/>
</dbReference>
<evidence type="ECO:0000313" key="2">
    <source>
        <dbReference type="Proteomes" id="UP000255352"/>
    </source>
</evidence>
<evidence type="ECO:0000313" key="1">
    <source>
        <dbReference type="EMBL" id="SUN72139.1"/>
    </source>
</evidence>
<gene>
    <name evidence="1" type="ORF">NCTC13760_02079</name>
</gene>
<dbReference type="Gene3D" id="1.20.5.340">
    <property type="match status" value="1"/>
</dbReference>
<organism evidence="1 2">
    <name type="scientific">Streptococcus infantarius</name>
    <dbReference type="NCBI Taxonomy" id="102684"/>
    <lineage>
        <taxon>Bacteria</taxon>
        <taxon>Bacillati</taxon>
        <taxon>Bacillota</taxon>
        <taxon>Bacilli</taxon>
        <taxon>Lactobacillales</taxon>
        <taxon>Streptococcaceae</taxon>
        <taxon>Streptococcus</taxon>
    </lineage>
</organism>
<name>A0A380KQ65_9STRE</name>
<dbReference type="Proteomes" id="UP000255352">
    <property type="component" value="Unassembled WGS sequence"/>
</dbReference>
<sequence>MDGVKADLATTTVTADTTKTNLANYQASNDKAIANLQSNLQTANGNISSLQTKVEAVPGQITSAVSSVEGKIPTEIGSSNLLRNTAVNAENLKLFGKTDTTVSVVEKDGHQVYKLVVFGSSNAGAFFTSNDDYYNIIKDRNYTFSFWVLTNKDKDYNNE</sequence>
<accession>A0A380KQ65</accession>
<reference evidence="1 2" key="1">
    <citation type="submission" date="2018-06" db="EMBL/GenBank/DDBJ databases">
        <authorList>
            <consortium name="Pathogen Informatics"/>
            <person name="Doyle S."/>
        </authorList>
    </citation>
    <scope>NUCLEOTIDE SEQUENCE [LARGE SCALE GENOMIC DNA]</scope>
    <source>
        <strain evidence="1 2">NCTC13760</strain>
    </source>
</reference>
<protein>
    <submittedName>
        <fullName evidence="1">Phage protein</fullName>
    </submittedName>
</protein>